<name>A0ACB9M7B4_9MYRT</name>
<reference evidence="2" key="1">
    <citation type="journal article" date="2023" name="Front. Plant Sci.">
        <title>Chromosomal-level genome assembly of Melastoma candidum provides insights into trichome evolution.</title>
        <authorList>
            <person name="Zhong Y."/>
            <person name="Wu W."/>
            <person name="Sun C."/>
            <person name="Zou P."/>
            <person name="Liu Y."/>
            <person name="Dai S."/>
            <person name="Zhou R."/>
        </authorList>
    </citation>
    <scope>NUCLEOTIDE SEQUENCE [LARGE SCALE GENOMIC DNA]</scope>
</reference>
<evidence type="ECO:0000313" key="1">
    <source>
        <dbReference type="EMBL" id="KAI4319209.1"/>
    </source>
</evidence>
<accession>A0ACB9M7B4</accession>
<protein>
    <submittedName>
        <fullName evidence="1">Uncharacterized protein</fullName>
    </submittedName>
</protein>
<dbReference type="Proteomes" id="UP001057402">
    <property type="component" value="Chromosome 10"/>
</dbReference>
<organism evidence="1 2">
    <name type="scientific">Melastoma candidum</name>
    <dbReference type="NCBI Taxonomy" id="119954"/>
    <lineage>
        <taxon>Eukaryota</taxon>
        <taxon>Viridiplantae</taxon>
        <taxon>Streptophyta</taxon>
        <taxon>Embryophyta</taxon>
        <taxon>Tracheophyta</taxon>
        <taxon>Spermatophyta</taxon>
        <taxon>Magnoliopsida</taxon>
        <taxon>eudicotyledons</taxon>
        <taxon>Gunneridae</taxon>
        <taxon>Pentapetalae</taxon>
        <taxon>rosids</taxon>
        <taxon>malvids</taxon>
        <taxon>Myrtales</taxon>
        <taxon>Melastomataceae</taxon>
        <taxon>Melastomatoideae</taxon>
        <taxon>Melastomateae</taxon>
        <taxon>Melastoma</taxon>
    </lineage>
</organism>
<keyword evidence="2" id="KW-1185">Reference proteome</keyword>
<evidence type="ECO:0000313" key="2">
    <source>
        <dbReference type="Proteomes" id="UP001057402"/>
    </source>
</evidence>
<sequence length="238" mass="25324">MITCSAAATSPPRTSFSHDQLPQEPDAPLPVPCYRQGPRSPEFEFSVSGSFELESSADKLFSNGVILPLSTTGHRPPSPIPAMPTNRLPPLVPPAKKDGRSFRGGLGVVGPPTGRTSPAPLPDEDADVDFPRKSMFCSFPLLPRSNSTGSAPSAKRGHVRQPSITMRKSFSVPSSLSHGNPLYRKSASGRSQGHQGLKVSPVLNFPTACICGGTANLFGLSLWFRGRGGKDKKPPGRR</sequence>
<comment type="caution">
    <text evidence="1">The sequence shown here is derived from an EMBL/GenBank/DDBJ whole genome shotgun (WGS) entry which is preliminary data.</text>
</comment>
<gene>
    <name evidence="1" type="ORF">MLD38_032836</name>
</gene>
<dbReference type="EMBL" id="CM042889">
    <property type="protein sequence ID" value="KAI4319209.1"/>
    <property type="molecule type" value="Genomic_DNA"/>
</dbReference>
<proteinExistence type="predicted"/>